<comment type="caution">
    <text evidence="2">The sequence shown here is derived from an EMBL/GenBank/DDBJ whole genome shotgun (WGS) entry which is preliminary data.</text>
</comment>
<evidence type="ECO:0000313" key="3">
    <source>
        <dbReference type="Proteomes" id="UP000198211"/>
    </source>
</evidence>
<gene>
    <name evidence="2" type="ORF">PHMEG_00013737</name>
</gene>
<dbReference type="Gene3D" id="2.40.50.40">
    <property type="match status" value="1"/>
</dbReference>
<keyword evidence="3" id="KW-1185">Reference proteome</keyword>
<dbReference type="InterPro" id="IPR016197">
    <property type="entry name" value="Chromo-like_dom_sf"/>
</dbReference>
<sequence length="104" mass="12591">MERPSEVMDIPDDDDFDTALLREYRSGEYEVEAIIDVRWVTRTHTSRRVKEYLVKWNVYEAPDWVPQGRLNYGWLLYEFDQGERARVRFQTMPFGDDLPDEEIR</sequence>
<dbReference type="AlphaFoldDB" id="A0A225W5J4"/>
<name>A0A225W5J4_9STRA</name>
<evidence type="ECO:0000313" key="2">
    <source>
        <dbReference type="EMBL" id="OWZ13011.1"/>
    </source>
</evidence>
<reference evidence="3" key="1">
    <citation type="submission" date="2017-03" db="EMBL/GenBank/DDBJ databases">
        <title>Phytopthora megakarya and P. palmivora, two closely related causual agents of cacao black pod achieved similar genome size and gene model numbers by different mechanisms.</title>
        <authorList>
            <person name="Ali S."/>
            <person name="Shao J."/>
            <person name="Larry D.J."/>
            <person name="Kronmiller B."/>
            <person name="Shen D."/>
            <person name="Strem M.D."/>
            <person name="Melnick R.L."/>
            <person name="Guiltinan M.J."/>
            <person name="Tyler B.M."/>
            <person name="Meinhardt L.W."/>
            <person name="Bailey B.A."/>
        </authorList>
    </citation>
    <scope>NUCLEOTIDE SEQUENCE [LARGE SCALE GENOMIC DNA]</scope>
    <source>
        <strain evidence="3">zdho120</strain>
    </source>
</reference>
<dbReference type="EMBL" id="NBNE01001694">
    <property type="protein sequence ID" value="OWZ13011.1"/>
    <property type="molecule type" value="Genomic_DNA"/>
</dbReference>
<feature type="domain" description="Chromo" evidence="1">
    <location>
        <begin position="28"/>
        <end position="84"/>
    </location>
</feature>
<dbReference type="Proteomes" id="UP000198211">
    <property type="component" value="Unassembled WGS sequence"/>
</dbReference>
<organism evidence="2 3">
    <name type="scientific">Phytophthora megakarya</name>
    <dbReference type="NCBI Taxonomy" id="4795"/>
    <lineage>
        <taxon>Eukaryota</taxon>
        <taxon>Sar</taxon>
        <taxon>Stramenopiles</taxon>
        <taxon>Oomycota</taxon>
        <taxon>Peronosporomycetes</taxon>
        <taxon>Peronosporales</taxon>
        <taxon>Peronosporaceae</taxon>
        <taxon>Phytophthora</taxon>
    </lineage>
</organism>
<protein>
    <recommendedName>
        <fullName evidence="1">Chromo domain-containing protein</fullName>
    </recommendedName>
</protein>
<evidence type="ECO:0000259" key="1">
    <source>
        <dbReference type="SMART" id="SM00298"/>
    </source>
</evidence>
<accession>A0A225W5J4</accession>
<proteinExistence type="predicted"/>
<dbReference type="SMART" id="SM00298">
    <property type="entry name" value="CHROMO"/>
    <property type="match status" value="1"/>
</dbReference>
<dbReference type="CDD" id="cd00024">
    <property type="entry name" value="CD_CSD"/>
    <property type="match status" value="1"/>
</dbReference>
<dbReference type="SUPFAM" id="SSF54160">
    <property type="entry name" value="Chromo domain-like"/>
    <property type="match status" value="1"/>
</dbReference>
<dbReference type="OrthoDB" id="109268at2759"/>
<dbReference type="InterPro" id="IPR000953">
    <property type="entry name" value="Chromo/chromo_shadow_dom"/>
</dbReference>